<dbReference type="Proteomes" id="UP000473571">
    <property type="component" value="Unassembled WGS sequence"/>
</dbReference>
<evidence type="ECO:0000259" key="13">
    <source>
        <dbReference type="Pfam" id="PF05658"/>
    </source>
</evidence>
<dbReference type="RefSeq" id="WP_151002822.1">
    <property type="nucleotide sequence ID" value="NZ_CABVPO010000019.1"/>
</dbReference>
<evidence type="ECO:0000259" key="15">
    <source>
        <dbReference type="Pfam" id="PF13018"/>
    </source>
</evidence>
<accession>A0A6L3NPH5</accession>
<evidence type="ECO:0000256" key="2">
    <source>
        <dbReference type="ARBA" id="ARBA00004442"/>
    </source>
</evidence>
<organism evidence="16 17">
    <name type="scientific">Burkholderia territorii</name>
    <dbReference type="NCBI Taxonomy" id="1503055"/>
    <lineage>
        <taxon>Bacteria</taxon>
        <taxon>Pseudomonadati</taxon>
        <taxon>Pseudomonadota</taxon>
        <taxon>Betaproteobacteria</taxon>
        <taxon>Burkholderiales</taxon>
        <taxon>Burkholderiaceae</taxon>
        <taxon>Burkholderia</taxon>
        <taxon>Burkholderia cepacia complex</taxon>
    </lineage>
</organism>
<comment type="caution">
    <text evidence="16">The sequence shown here is derived from an EMBL/GenBank/DDBJ whole genome shotgun (WGS) entry which is preliminary data.</text>
</comment>
<dbReference type="GO" id="GO:0009986">
    <property type="term" value="C:cell surface"/>
    <property type="evidence" value="ECO:0007669"/>
    <property type="project" value="UniProtKB-SubCell"/>
</dbReference>
<evidence type="ECO:0000313" key="17">
    <source>
        <dbReference type="Proteomes" id="UP000473571"/>
    </source>
</evidence>
<evidence type="ECO:0000256" key="10">
    <source>
        <dbReference type="ARBA" id="ARBA00023237"/>
    </source>
</evidence>
<dbReference type="Gene3D" id="3.30.1300.30">
    <property type="entry name" value="GSPII I/J protein-like"/>
    <property type="match status" value="1"/>
</dbReference>
<feature type="domain" description="Trimeric autotransporter adhesin YadA-like head" evidence="13">
    <location>
        <begin position="588"/>
        <end position="614"/>
    </location>
</feature>
<gene>
    <name evidence="16" type="ORF">F7R13_00390</name>
</gene>
<dbReference type="InterPro" id="IPR005594">
    <property type="entry name" value="YadA_C"/>
</dbReference>
<feature type="domain" description="Trimeric autotransporter adhesin YadA-like head" evidence="13">
    <location>
        <begin position="644"/>
        <end position="668"/>
    </location>
</feature>
<feature type="compositionally biased region" description="Low complexity" evidence="11">
    <location>
        <begin position="579"/>
        <end position="632"/>
    </location>
</feature>
<evidence type="ECO:0000256" key="4">
    <source>
        <dbReference type="ARBA" id="ARBA00022448"/>
    </source>
</evidence>
<dbReference type="Gene3D" id="1.20.5.2280">
    <property type="match status" value="1"/>
</dbReference>
<dbReference type="InterPro" id="IPR008635">
    <property type="entry name" value="Coiled_stalk_dom"/>
</dbReference>
<evidence type="ECO:0000313" key="16">
    <source>
        <dbReference type="EMBL" id="KAB0686450.1"/>
    </source>
</evidence>
<evidence type="ECO:0000259" key="14">
    <source>
        <dbReference type="Pfam" id="PF05662"/>
    </source>
</evidence>
<feature type="domain" description="Trimeric autotransporter adhesin YadA-like stalk" evidence="14">
    <location>
        <begin position="674"/>
        <end position="709"/>
    </location>
</feature>
<proteinExistence type="inferred from homology"/>
<dbReference type="Gene3D" id="2.150.10.10">
    <property type="entry name" value="Serralysin-like metalloprotease, C-terminal"/>
    <property type="match status" value="3"/>
</dbReference>
<evidence type="ECO:0000256" key="3">
    <source>
        <dbReference type="ARBA" id="ARBA00005848"/>
    </source>
</evidence>
<name>A0A6L3NPH5_9BURK</name>
<keyword evidence="7" id="KW-0732">Signal</keyword>
<comment type="similarity">
    <text evidence="3">Belongs to the autotransporter-2 (AT-2) (TC 1.B.40) family.</text>
</comment>
<feature type="domain" description="ESPR" evidence="15">
    <location>
        <begin position="1"/>
        <end position="45"/>
    </location>
</feature>
<dbReference type="Pfam" id="PF05658">
    <property type="entry name" value="YadA_head"/>
    <property type="match status" value="4"/>
</dbReference>
<feature type="domain" description="Trimeric autotransporter adhesin YadA-like stalk" evidence="14">
    <location>
        <begin position="330"/>
        <end position="372"/>
    </location>
</feature>
<dbReference type="SUPFAM" id="SSF54523">
    <property type="entry name" value="Pili subunits"/>
    <property type="match status" value="1"/>
</dbReference>
<feature type="compositionally biased region" description="Polar residues" evidence="11">
    <location>
        <begin position="633"/>
        <end position="648"/>
    </location>
</feature>
<dbReference type="GO" id="GO:0009279">
    <property type="term" value="C:cell outer membrane"/>
    <property type="evidence" value="ECO:0007669"/>
    <property type="project" value="UniProtKB-SubCell"/>
</dbReference>
<evidence type="ECO:0000256" key="6">
    <source>
        <dbReference type="ARBA" id="ARBA00022692"/>
    </source>
</evidence>
<evidence type="ECO:0000256" key="7">
    <source>
        <dbReference type="ARBA" id="ARBA00022729"/>
    </source>
</evidence>
<feature type="domain" description="Trimeric autotransporter adhesin YadA-like stalk" evidence="14">
    <location>
        <begin position="516"/>
        <end position="551"/>
    </location>
</feature>
<dbReference type="InterPro" id="IPR008640">
    <property type="entry name" value="Adhesin_Head_dom"/>
</dbReference>
<dbReference type="InterPro" id="IPR011049">
    <property type="entry name" value="Serralysin-like_metalloprot_C"/>
</dbReference>
<feature type="domain" description="Trimeric autotransporter adhesin YadA-like C-terminal membrane anchor" evidence="12">
    <location>
        <begin position="732"/>
        <end position="791"/>
    </location>
</feature>
<dbReference type="SUPFAM" id="SSF101967">
    <property type="entry name" value="Adhesin YadA, collagen-binding domain"/>
    <property type="match status" value="2"/>
</dbReference>
<keyword evidence="9" id="KW-0472">Membrane</keyword>
<evidence type="ECO:0000256" key="11">
    <source>
        <dbReference type="SAM" id="MobiDB-lite"/>
    </source>
</evidence>
<dbReference type="InterPro" id="IPR024973">
    <property type="entry name" value="ESPR"/>
</dbReference>
<evidence type="ECO:0000256" key="9">
    <source>
        <dbReference type="ARBA" id="ARBA00023136"/>
    </source>
</evidence>
<keyword evidence="4" id="KW-0813">Transport</keyword>
<comment type="subcellular location">
    <subcellularLocation>
        <location evidence="2">Cell outer membrane</location>
    </subcellularLocation>
    <subcellularLocation>
        <location evidence="1">Cell surface</location>
    </subcellularLocation>
</comment>
<evidence type="ECO:0000256" key="5">
    <source>
        <dbReference type="ARBA" id="ARBA00022452"/>
    </source>
</evidence>
<evidence type="ECO:0000256" key="8">
    <source>
        <dbReference type="ARBA" id="ARBA00022927"/>
    </source>
</evidence>
<sequence length="791" mass="77462">MNKTYLSIWNAATNTWTAVSETAKSHSKGASRATRKTMIAIALGGATMGTAMADVCTTNDGSRGTVDATGACTAAGASLNATRALAETRATLDDTYIQVRGTTTDAKSEGNRAIAIGDGAVAGAAGITDAAQTNIAIGANANTSGGFGQMAFGEGASAMSGAGGAIAIGRNATTTNRGVALGDGATATGYYSIALGDLSVASANNTVSVGSKALQRRIVNVAKGTADTDAVNVGQMNARLSTTDTQLSALDSRTTANEGDIKQLDSDMTAAKNDIAMHTTDISTINGRLDNLSSGTSGLVQQATAGEDLTVGANTDGAAVNFSGTAGTRKLTGIAAGEVSAASSDAANGAQLHGIADSVATAIGGDSVVNTDGTISAPSFTIGDGKGGTTTVNTLAGAVANLDGRTVANEGDIKQLADRIGSGAIGVVQQDQTAGMIAVGANSGGTVVNFAGTGGARTLSGIANGVNDDEAVTIAQLRATGLIDYTGKEVGAVTYDSGMSFDTVTLAGALGTSLRNVAPGEVSANSMDAVNGSQLFGLQEQFAKQFGELHGRVDELSDRVTERENAPGAGGPGTGGSGSTVNGEGSSASGENSSAIGQGSNSSGGNSSAVGQGAVASGGSSSAVGQGSVASGENSTAIGQGTSATGSGSVALGQGSVADRDNAVSVGSAGHERQITNVADGTAPTDAINKRQLDGAMQSVDQRFGETNRMINDVAKNAYAGIAAAMAMPNMTPSQPGKTVVAVGAANFKSGSAVAAGATYRSRNGNWLVNGAVSVTSVGDAGVRAQVGYEF</sequence>
<keyword evidence="8" id="KW-0653">Protein transport</keyword>
<keyword evidence="10" id="KW-0998">Cell outer membrane</keyword>
<evidence type="ECO:0000256" key="1">
    <source>
        <dbReference type="ARBA" id="ARBA00004241"/>
    </source>
</evidence>
<protein>
    <submittedName>
        <fullName evidence="16">Transporter</fullName>
    </submittedName>
</protein>
<dbReference type="CDD" id="cd12820">
    <property type="entry name" value="LbR_YadA-like"/>
    <property type="match status" value="1"/>
</dbReference>
<dbReference type="Pfam" id="PF13018">
    <property type="entry name" value="ESPR"/>
    <property type="match status" value="1"/>
</dbReference>
<dbReference type="Pfam" id="PF03895">
    <property type="entry name" value="YadA_anchor"/>
    <property type="match status" value="1"/>
</dbReference>
<keyword evidence="6" id="KW-0812">Transmembrane</keyword>
<reference evidence="16 17" key="1">
    <citation type="submission" date="2019-09" db="EMBL/GenBank/DDBJ databases">
        <title>Draft genome sequences of 48 bacterial type strains from the CCUG.</title>
        <authorList>
            <person name="Tunovic T."/>
            <person name="Pineiro-Iglesias B."/>
            <person name="Unosson C."/>
            <person name="Inganas E."/>
            <person name="Ohlen M."/>
            <person name="Cardew S."/>
            <person name="Jensie-Markopoulos S."/>
            <person name="Salva-Serra F."/>
            <person name="Jaen-Luchoro D."/>
            <person name="Karlsson R."/>
            <person name="Svensson-Stadler L."/>
            <person name="Chun J."/>
            <person name="Moore E."/>
        </authorList>
    </citation>
    <scope>NUCLEOTIDE SEQUENCE [LARGE SCALE GENOMIC DNA]</scope>
    <source>
        <strain evidence="16 17">CCUG 65687</strain>
    </source>
</reference>
<feature type="domain" description="Trimeric autotransporter adhesin YadA-like head" evidence="13">
    <location>
        <begin position="616"/>
        <end position="641"/>
    </location>
</feature>
<feature type="compositionally biased region" description="Gly residues" evidence="11">
    <location>
        <begin position="568"/>
        <end position="578"/>
    </location>
</feature>
<feature type="domain" description="Trimeric autotransporter adhesin YadA-like stalk" evidence="14">
    <location>
        <begin position="217"/>
        <end position="256"/>
    </location>
</feature>
<evidence type="ECO:0000259" key="12">
    <source>
        <dbReference type="Pfam" id="PF03895"/>
    </source>
</evidence>
<dbReference type="GO" id="GO:0015031">
    <property type="term" value="P:protein transport"/>
    <property type="evidence" value="ECO:0007669"/>
    <property type="project" value="UniProtKB-KW"/>
</dbReference>
<dbReference type="AlphaFoldDB" id="A0A6L3NPH5"/>
<feature type="region of interest" description="Disordered" evidence="11">
    <location>
        <begin position="559"/>
        <end position="654"/>
    </location>
</feature>
<dbReference type="Pfam" id="PF05662">
    <property type="entry name" value="YadA_stalk"/>
    <property type="match status" value="4"/>
</dbReference>
<keyword evidence="5" id="KW-1134">Transmembrane beta strand</keyword>
<feature type="domain" description="Trimeric autotransporter adhesin YadA-like head" evidence="13">
    <location>
        <begin position="178"/>
        <end position="197"/>
    </location>
</feature>
<dbReference type="EMBL" id="VZOL01000002">
    <property type="protein sequence ID" value="KAB0686450.1"/>
    <property type="molecule type" value="Genomic_DNA"/>
</dbReference>
<dbReference type="Gene3D" id="1.20.5.170">
    <property type="match status" value="1"/>
</dbReference>
<dbReference type="InterPro" id="IPR045584">
    <property type="entry name" value="Pilin-like"/>
</dbReference>